<dbReference type="InterPro" id="IPR011006">
    <property type="entry name" value="CheY-like_superfamily"/>
</dbReference>
<proteinExistence type="predicted"/>
<comment type="function">
    <text evidence="8">Involved in the transmission of sensory signals from the chemoreceptors to the flagellar motors. CheA is autophosphorylated; it can transfer its phosphate group to either CheB or CheY.</text>
</comment>
<evidence type="ECO:0000256" key="10">
    <source>
        <dbReference type="PROSITE-ProRule" id="PRU00169"/>
    </source>
</evidence>
<dbReference type="Gene3D" id="3.40.50.2300">
    <property type="match status" value="1"/>
</dbReference>
<evidence type="ECO:0000313" key="15">
    <source>
        <dbReference type="EMBL" id="ASY65501.1"/>
    </source>
</evidence>
<dbReference type="SMART" id="SM00448">
    <property type="entry name" value="REC"/>
    <property type="match status" value="1"/>
</dbReference>
<dbReference type="OrthoDB" id="9803176at2"/>
<dbReference type="AlphaFoldDB" id="A0A249PHV5"/>
<keyword evidence="6 15" id="KW-0418">Kinase</keyword>
<dbReference type="SMART" id="SM01231">
    <property type="entry name" value="H-kinase_dim"/>
    <property type="match status" value="1"/>
</dbReference>
<dbReference type="EMBL" id="CP023068">
    <property type="protein sequence ID" value="ASY65501.1"/>
    <property type="molecule type" value="Genomic_DNA"/>
</dbReference>
<evidence type="ECO:0000259" key="14">
    <source>
        <dbReference type="PROSITE" id="PS50894"/>
    </source>
</evidence>
<evidence type="ECO:0000256" key="8">
    <source>
        <dbReference type="ARBA" id="ARBA00035100"/>
    </source>
</evidence>
<keyword evidence="15" id="KW-0614">Plasmid</keyword>
<dbReference type="SMART" id="SM00260">
    <property type="entry name" value="CheW"/>
    <property type="match status" value="1"/>
</dbReference>
<dbReference type="SUPFAM" id="SSF47226">
    <property type="entry name" value="Histidine-containing phosphotransfer domain, HPT domain"/>
    <property type="match status" value="1"/>
</dbReference>
<comment type="catalytic activity">
    <reaction evidence="1">
        <text>ATP + protein L-histidine = ADP + protein N-phospho-L-histidine.</text>
        <dbReference type="EC" id="2.7.13.3"/>
    </reaction>
</comment>
<dbReference type="PROSITE" id="PS50851">
    <property type="entry name" value="CHEW"/>
    <property type="match status" value="1"/>
</dbReference>
<dbReference type="PANTHER" id="PTHR43395">
    <property type="entry name" value="SENSOR HISTIDINE KINASE CHEA"/>
    <property type="match status" value="1"/>
</dbReference>
<organism evidence="15 16">
    <name type="scientific">Sinorhizobium sojae CCBAU 05684</name>
    <dbReference type="NCBI Taxonomy" id="716928"/>
    <lineage>
        <taxon>Bacteria</taxon>
        <taxon>Pseudomonadati</taxon>
        <taxon>Pseudomonadota</taxon>
        <taxon>Alphaproteobacteria</taxon>
        <taxon>Hyphomicrobiales</taxon>
        <taxon>Rhizobiaceae</taxon>
        <taxon>Sinorhizobium/Ensifer group</taxon>
        <taxon>Sinorhizobium</taxon>
    </lineage>
</organism>
<evidence type="ECO:0000256" key="7">
    <source>
        <dbReference type="ARBA" id="ARBA00023012"/>
    </source>
</evidence>
<dbReference type="CDD" id="cd00088">
    <property type="entry name" value="HPT"/>
    <property type="match status" value="1"/>
</dbReference>
<dbReference type="InterPro" id="IPR002545">
    <property type="entry name" value="CheW-lke_dom"/>
</dbReference>
<evidence type="ECO:0000259" key="11">
    <source>
        <dbReference type="PROSITE" id="PS50109"/>
    </source>
</evidence>
<evidence type="ECO:0000256" key="3">
    <source>
        <dbReference type="ARBA" id="ARBA00021495"/>
    </source>
</evidence>
<dbReference type="Gene3D" id="1.20.120.160">
    <property type="entry name" value="HPT domain"/>
    <property type="match status" value="1"/>
</dbReference>
<dbReference type="Pfam" id="PF00072">
    <property type="entry name" value="Response_reg"/>
    <property type="match status" value="1"/>
</dbReference>
<dbReference type="InterPro" id="IPR036641">
    <property type="entry name" value="HPT_dom_sf"/>
</dbReference>
<dbReference type="InterPro" id="IPR001789">
    <property type="entry name" value="Sig_transdc_resp-reg_receiver"/>
</dbReference>
<dbReference type="InterPro" id="IPR036890">
    <property type="entry name" value="HATPase_C_sf"/>
</dbReference>
<feature type="modified residue" description="Phosphohistidine" evidence="9">
    <location>
        <position position="50"/>
    </location>
</feature>
<dbReference type="SUPFAM" id="SSF50341">
    <property type="entry name" value="CheW-like"/>
    <property type="match status" value="1"/>
</dbReference>
<protein>
    <recommendedName>
        <fullName evidence="3">Chemotaxis protein CheA</fullName>
        <ecNumber evidence="2">2.7.13.3</ecNumber>
    </recommendedName>
</protein>
<keyword evidence="7" id="KW-0902">Two-component regulatory system</keyword>
<keyword evidence="16" id="KW-1185">Reference proteome</keyword>
<dbReference type="PRINTS" id="PR00344">
    <property type="entry name" value="BCTRLSENSOR"/>
</dbReference>
<keyword evidence="5" id="KW-0808">Transferase</keyword>
<evidence type="ECO:0000259" key="13">
    <source>
        <dbReference type="PROSITE" id="PS50851"/>
    </source>
</evidence>
<dbReference type="InterPro" id="IPR005467">
    <property type="entry name" value="His_kinase_dom"/>
</dbReference>
<evidence type="ECO:0000256" key="5">
    <source>
        <dbReference type="ARBA" id="ARBA00022679"/>
    </source>
</evidence>
<accession>A0A249PHV5</accession>
<evidence type="ECO:0000256" key="9">
    <source>
        <dbReference type="PROSITE-ProRule" id="PRU00110"/>
    </source>
</evidence>
<dbReference type="PANTHER" id="PTHR43395:SF1">
    <property type="entry name" value="CHEMOTAXIS PROTEIN CHEA"/>
    <property type="match status" value="1"/>
</dbReference>
<dbReference type="InterPro" id="IPR036061">
    <property type="entry name" value="CheW-like_dom_sf"/>
</dbReference>
<feature type="modified residue" description="4-aspartylphosphate" evidence="10">
    <location>
        <position position="638"/>
    </location>
</feature>
<dbReference type="SMART" id="SM00387">
    <property type="entry name" value="HATPase_c"/>
    <property type="match status" value="1"/>
</dbReference>
<dbReference type="PROSITE" id="PS50110">
    <property type="entry name" value="RESPONSE_REGULATORY"/>
    <property type="match status" value="1"/>
</dbReference>
<dbReference type="InterPro" id="IPR008207">
    <property type="entry name" value="Sig_transdc_His_kin_Hpt_dom"/>
</dbReference>
<dbReference type="SMART" id="SM00073">
    <property type="entry name" value="HPT"/>
    <property type="match status" value="1"/>
</dbReference>
<dbReference type="Proteomes" id="UP000217211">
    <property type="component" value="Plasmid pSJ05684b"/>
</dbReference>
<dbReference type="InterPro" id="IPR003594">
    <property type="entry name" value="HATPase_dom"/>
</dbReference>
<dbReference type="InterPro" id="IPR051315">
    <property type="entry name" value="Bact_Chemotaxis_CheA"/>
</dbReference>
<dbReference type="eggNOG" id="COG0643">
    <property type="taxonomic scope" value="Bacteria"/>
</dbReference>
<dbReference type="Gene3D" id="2.30.30.40">
    <property type="entry name" value="SH3 Domains"/>
    <property type="match status" value="1"/>
</dbReference>
<evidence type="ECO:0000256" key="4">
    <source>
        <dbReference type="ARBA" id="ARBA00022553"/>
    </source>
</evidence>
<gene>
    <name evidence="15" type="ORF">SJ05684_b45190</name>
</gene>
<dbReference type="InterPro" id="IPR004358">
    <property type="entry name" value="Sig_transdc_His_kin-like_C"/>
</dbReference>
<dbReference type="Pfam" id="PF01627">
    <property type="entry name" value="Hpt"/>
    <property type="match status" value="1"/>
</dbReference>
<evidence type="ECO:0000259" key="12">
    <source>
        <dbReference type="PROSITE" id="PS50110"/>
    </source>
</evidence>
<dbReference type="PROSITE" id="PS50109">
    <property type="entry name" value="HIS_KIN"/>
    <property type="match status" value="1"/>
</dbReference>
<dbReference type="Gene3D" id="3.30.565.10">
    <property type="entry name" value="Histidine kinase-like ATPase, C-terminal domain"/>
    <property type="match status" value="1"/>
</dbReference>
<dbReference type="RefSeq" id="WP_050979991.1">
    <property type="nucleotide sequence ID" value="NZ_AJQT01000040.1"/>
</dbReference>
<evidence type="ECO:0000256" key="2">
    <source>
        <dbReference type="ARBA" id="ARBA00012438"/>
    </source>
</evidence>
<dbReference type="GO" id="GO:0005737">
    <property type="term" value="C:cytoplasm"/>
    <property type="evidence" value="ECO:0007669"/>
    <property type="project" value="InterPro"/>
</dbReference>
<keyword evidence="4 10" id="KW-0597">Phosphoprotein</keyword>
<name>A0A249PHV5_9HYPH</name>
<dbReference type="Pfam" id="PF02518">
    <property type="entry name" value="HATPase_c"/>
    <property type="match status" value="1"/>
</dbReference>
<feature type="domain" description="Histidine kinase" evidence="11">
    <location>
        <begin position="261"/>
        <end position="432"/>
    </location>
</feature>
<dbReference type="Pfam" id="PF01584">
    <property type="entry name" value="CheW"/>
    <property type="match status" value="1"/>
</dbReference>
<dbReference type="GO" id="GO:0006935">
    <property type="term" value="P:chemotaxis"/>
    <property type="evidence" value="ECO:0007669"/>
    <property type="project" value="InterPro"/>
</dbReference>
<evidence type="ECO:0000313" key="16">
    <source>
        <dbReference type="Proteomes" id="UP000217211"/>
    </source>
</evidence>
<evidence type="ECO:0000256" key="1">
    <source>
        <dbReference type="ARBA" id="ARBA00000085"/>
    </source>
</evidence>
<feature type="domain" description="Response regulatory" evidence="12">
    <location>
        <begin position="589"/>
        <end position="705"/>
    </location>
</feature>
<dbReference type="FunFam" id="3.30.565.10:FF:000016">
    <property type="entry name" value="Chemotaxis protein CheA, putative"/>
    <property type="match status" value="1"/>
</dbReference>
<dbReference type="CDD" id="cd17574">
    <property type="entry name" value="REC_OmpR"/>
    <property type="match status" value="1"/>
</dbReference>
<dbReference type="SUPFAM" id="SSF55874">
    <property type="entry name" value="ATPase domain of HSP90 chaperone/DNA topoisomerase II/histidine kinase"/>
    <property type="match status" value="1"/>
</dbReference>
<dbReference type="InterPro" id="IPR004105">
    <property type="entry name" value="CheA-like_dim"/>
</dbReference>
<feature type="domain" description="CheW-like" evidence="13">
    <location>
        <begin position="434"/>
        <end position="570"/>
    </location>
</feature>
<feature type="domain" description="HPt" evidence="14">
    <location>
        <begin position="4"/>
        <end position="107"/>
    </location>
</feature>
<geneLocation type="plasmid" evidence="16">
    <name>psj05684b</name>
</geneLocation>
<sequence length="706" mass="75821">MMNPEELDQQLLEMFTHEVQERAADIERMLMAIEETGELNLQERLLRTVHSLKGAAGLVQVRSVESTCHWMEEVLAKAGKEGRVLDPGQLDRLLKAADAIAEAGRQLASGEMPATEQLERLVHDGETTLAPGDEDVVRQPALSAPHAELAVPFRSTDLDGSMRVSAERLDALLHRSGELLSFNAAMRRHTEQVSLLRETARRLHARQDRPEGEAASIEAGLRTLAASMRRDARLMHSALTAIGQEVRHARTQPFAEACQGLTRVIRDMAAATGKAARLEVRGGDIEIDRSILAGLQDSLRHLVRNAIAHGIEPPTERKAAGKPERGLVTVSASVTGDRVKVVVQDDGRGLDSAALRKLVGDADSPGLNGDGQLLQHVFKPGVSTAPNVTILSGRGIGLDIVRGAVEGMRGTATVAPLAEGGTAFMLTLPLTLATVRALEVVVSGHVFTIDTSSVERVIRVSAHELAVEEERLVAATGDGQLPVVDLAGWLGLRTTSEIPARESMPAVVIGAGGRQAVVLVDEIEGEQELLARSLGARLARVRRYCGGMIMPDGRIALLLNTTALIEAAMESTGTPEQFLEKTTEAVRRKVLVVDDSQYIRTLVRLILERGGYDVAIAASGSEALAHLGDHGADIVVADVDMPNMDGFELTKAIRGSERLSAVPIVLFTGREAPEDKLQGLKLGASAYVTKGQFDAQQFLETVRRVG</sequence>
<dbReference type="PROSITE" id="PS50894">
    <property type="entry name" value="HPT"/>
    <property type="match status" value="1"/>
</dbReference>
<dbReference type="eggNOG" id="COG0745">
    <property type="taxonomic scope" value="Bacteria"/>
</dbReference>
<dbReference type="EC" id="2.7.13.3" evidence="2"/>
<reference evidence="15 16" key="1">
    <citation type="submission" date="2017-08" db="EMBL/GenBank/DDBJ databases">
        <title>Multipartite genome sequences of Sinorhizobium species nodulating soybeans.</title>
        <authorList>
            <person name="Tian C.F."/>
        </authorList>
    </citation>
    <scope>NUCLEOTIDE SEQUENCE [LARGE SCALE GENOMIC DNA]</scope>
    <source>
        <strain evidence="15 16">CCBAU 05684</strain>
        <plasmid evidence="16">psj05684b</plasmid>
    </source>
</reference>
<dbReference type="GO" id="GO:0000155">
    <property type="term" value="F:phosphorelay sensor kinase activity"/>
    <property type="evidence" value="ECO:0007669"/>
    <property type="project" value="InterPro"/>
</dbReference>
<dbReference type="KEGG" id="esj:SJ05684_b45190"/>
<dbReference type="SUPFAM" id="SSF52172">
    <property type="entry name" value="CheY-like"/>
    <property type="match status" value="1"/>
</dbReference>
<evidence type="ECO:0000256" key="6">
    <source>
        <dbReference type="ARBA" id="ARBA00022777"/>
    </source>
</evidence>
<dbReference type="STRING" id="716928.GCA_000261485_02269"/>